<gene>
    <name evidence="1" type="ORF">IMCC12053_2503</name>
</gene>
<dbReference type="AlphaFoldDB" id="A0A0P0ADB6"/>
<keyword evidence="2" id="KW-1185">Reference proteome</keyword>
<evidence type="ECO:0000313" key="1">
    <source>
        <dbReference type="EMBL" id="ALI56450.1"/>
    </source>
</evidence>
<organism evidence="1 2">
    <name type="scientific">Celeribacter marinus</name>
    <dbReference type="NCBI Taxonomy" id="1397108"/>
    <lineage>
        <taxon>Bacteria</taxon>
        <taxon>Pseudomonadati</taxon>
        <taxon>Pseudomonadota</taxon>
        <taxon>Alphaproteobacteria</taxon>
        <taxon>Rhodobacterales</taxon>
        <taxon>Roseobacteraceae</taxon>
        <taxon>Celeribacter</taxon>
    </lineage>
</organism>
<protein>
    <submittedName>
        <fullName evidence="1">Uncharacterized protein</fullName>
    </submittedName>
</protein>
<dbReference type="EMBL" id="CP012023">
    <property type="protein sequence ID" value="ALI56450.1"/>
    <property type="molecule type" value="Genomic_DNA"/>
</dbReference>
<reference evidence="1 2" key="1">
    <citation type="submission" date="2015-05" db="EMBL/GenBank/DDBJ databases">
        <authorList>
            <person name="Wang D.B."/>
            <person name="Wang M."/>
        </authorList>
    </citation>
    <scope>NUCLEOTIDE SEQUENCE [LARGE SCALE GENOMIC DNA]</scope>
    <source>
        <strain evidence="1 2">IMCC 12053</strain>
    </source>
</reference>
<sequence>MDLLSIGSLRVLKMRLPYTQPRANGSDTKCARLVHGVPMYNVAL</sequence>
<dbReference type="KEGG" id="cmar:IMCC12053_2503"/>
<dbReference type="Proteomes" id="UP000064920">
    <property type="component" value="Chromosome"/>
</dbReference>
<accession>A0A0P0ADB6</accession>
<evidence type="ECO:0000313" key="2">
    <source>
        <dbReference type="Proteomes" id="UP000064920"/>
    </source>
</evidence>
<name>A0A0P0ADB6_9RHOB</name>
<dbReference type="PATRIC" id="fig|1397108.4.peg.2558"/>
<proteinExistence type="predicted"/>